<keyword evidence="2" id="KW-1185">Reference proteome</keyword>
<organism evidence="1 2">
    <name type="scientific">Psychrosphaera aquimarina</name>
    <dbReference type="NCBI Taxonomy" id="2044854"/>
    <lineage>
        <taxon>Bacteria</taxon>
        <taxon>Pseudomonadati</taxon>
        <taxon>Pseudomonadota</taxon>
        <taxon>Gammaproteobacteria</taxon>
        <taxon>Alteromonadales</taxon>
        <taxon>Pseudoalteromonadaceae</taxon>
        <taxon>Psychrosphaera</taxon>
    </lineage>
</organism>
<evidence type="ECO:0000313" key="1">
    <source>
        <dbReference type="EMBL" id="MDU0113380.1"/>
    </source>
</evidence>
<accession>A0ABU3R123</accession>
<gene>
    <name evidence="1" type="ORF">RT723_10310</name>
</gene>
<dbReference type="RefSeq" id="WP_315946985.1">
    <property type="nucleotide sequence ID" value="NZ_JAWCUA010000007.1"/>
</dbReference>
<dbReference type="EMBL" id="JAWCUA010000007">
    <property type="protein sequence ID" value="MDU0113380.1"/>
    <property type="molecule type" value="Genomic_DNA"/>
</dbReference>
<protein>
    <submittedName>
        <fullName evidence="1">Uncharacterized protein</fullName>
    </submittedName>
</protein>
<evidence type="ECO:0000313" key="2">
    <source>
        <dbReference type="Proteomes" id="UP001257914"/>
    </source>
</evidence>
<sequence>MSLGIKGIEPLLLTFLKDEPTFNSIEDSFTHVVKTSVLKENQVATSVINIQGNYLTSKGTLELDNEASYK</sequence>
<proteinExistence type="predicted"/>
<comment type="caution">
    <text evidence="1">The sequence shown here is derived from an EMBL/GenBank/DDBJ whole genome shotgun (WGS) entry which is preliminary data.</text>
</comment>
<name>A0ABU3R123_9GAMM</name>
<reference evidence="1 2" key="1">
    <citation type="submission" date="2023-10" db="EMBL/GenBank/DDBJ databases">
        <title>Psychrosphaera aquimaarina strain SW33 isolated from seawater.</title>
        <authorList>
            <person name="Bayburt H."/>
            <person name="Kim J.M."/>
            <person name="Choi B.J."/>
            <person name="Jeon C.O."/>
        </authorList>
    </citation>
    <scope>NUCLEOTIDE SEQUENCE [LARGE SCALE GENOMIC DNA]</scope>
    <source>
        <strain evidence="1 2">KCTC 52743</strain>
    </source>
</reference>
<dbReference type="Proteomes" id="UP001257914">
    <property type="component" value="Unassembled WGS sequence"/>
</dbReference>